<protein>
    <recommendedName>
        <fullName evidence="2">ORF 12 gene product N-terminal domain-containing protein</fullName>
    </recommendedName>
</protein>
<dbReference type="Gene3D" id="3.10.450.280">
    <property type="match status" value="1"/>
</dbReference>
<dbReference type="RefSeq" id="WP_168011224.1">
    <property type="nucleotide sequence ID" value="NZ_JAATEP010000014.1"/>
</dbReference>
<dbReference type="InterPro" id="IPR040846">
    <property type="entry name" value="ORF_12_N"/>
</dbReference>
<feature type="signal peptide" evidence="1">
    <location>
        <begin position="1"/>
        <end position="23"/>
    </location>
</feature>
<comment type="caution">
    <text evidence="3">The sequence shown here is derived from an EMBL/GenBank/DDBJ whole genome shotgun (WGS) entry which is preliminary data.</text>
</comment>
<keyword evidence="4" id="KW-1185">Reference proteome</keyword>
<feature type="domain" description="ORF 12 gene product N-terminal" evidence="2">
    <location>
        <begin position="35"/>
        <end position="125"/>
    </location>
</feature>
<feature type="chain" id="PRO_5046600194" description="ORF 12 gene product N-terminal domain-containing protein" evidence="1">
    <location>
        <begin position="24"/>
        <end position="133"/>
    </location>
</feature>
<evidence type="ECO:0000313" key="3">
    <source>
        <dbReference type="EMBL" id="NJP91906.1"/>
    </source>
</evidence>
<proteinExistence type="predicted"/>
<gene>
    <name evidence="3" type="ORF">HCN51_20990</name>
</gene>
<dbReference type="EMBL" id="JAATEP010000014">
    <property type="protein sequence ID" value="NJP91906.1"/>
    <property type="molecule type" value="Genomic_DNA"/>
</dbReference>
<evidence type="ECO:0000259" key="2">
    <source>
        <dbReference type="Pfam" id="PF18042"/>
    </source>
</evidence>
<dbReference type="Proteomes" id="UP000696294">
    <property type="component" value="Unassembled WGS sequence"/>
</dbReference>
<evidence type="ECO:0000256" key="1">
    <source>
        <dbReference type="SAM" id="SignalP"/>
    </source>
</evidence>
<organism evidence="3 4">
    <name type="scientific">Nonomuraea composti</name>
    <dbReference type="NCBI Taxonomy" id="2720023"/>
    <lineage>
        <taxon>Bacteria</taxon>
        <taxon>Bacillati</taxon>
        <taxon>Actinomycetota</taxon>
        <taxon>Actinomycetes</taxon>
        <taxon>Streptosporangiales</taxon>
        <taxon>Streptosporangiaceae</taxon>
        <taxon>Nonomuraea</taxon>
    </lineage>
</organism>
<name>A0ABX1B849_9ACTN</name>
<sequence length="133" mass="13930">MRSLSALAGFIALLAVLVTGCSAGGSGGGEKGVAVPDSSVGKQLQWYLDAVNRTPIPDGELSEHLSETFLKEVPAAKFNELAKDLAGLKLEELSSTKPAELAGVTSIPAGQKYDTKISVDDDGKIDYLLLEPR</sequence>
<reference evidence="3 4" key="1">
    <citation type="submission" date="2020-03" db="EMBL/GenBank/DDBJ databases">
        <title>WGS of actinomycetes isolated from Thailand.</title>
        <authorList>
            <person name="Thawai C."/>
        </authorList>
    </citation>
    <scope>NUCLEOTIDE SEQUENCE [LARGE SCALE GENOMIC DNA]</scope>
    <source>
        <strain evidence="3 4">FMUSA5-5</strain>
    </source>
</reference>
<accession>A0ABX1B849</accession>
<dbReference type="Pfam" id="PF18042">
    <property type="entry name" value="ORF_12_N"/>
    <property type="match status" value="1"/>
</dbReference>
<keyword evidence="1" id="KW-0732">Signal</keyword>
<evidence type="ECO:0000313" key="4">
    <source>
        <dbReference type="Proteomes" id="UP000696294"/>
    </source>
</evidence>
<dbReference type="PROSITE" id="PS51257">
    <property type="entry name" value="PROKAR_LIPOPROTEIN"/>
    <property type="match status" value="1"/>
</dbReference>